<evidence type="ECO:0000259" key="4">
    <source>
        <dbReference type="Pfam" id="PF01095"/>
    </source>
</evidence>
<accession>A0A5J4SFU7</accession>
<keyword evidence="3" id="KW-0063">Aspartyl esterase</keyword>
<feature type="domain" description="Pectinesterase catalytic" evidence="4">
    <location>
        <begin position="28"/>
        <end position="308"/>
    </location>
</feature>
<organism evidence="5">
    <name type="scientific">termite gut metagenome</name>
    <dbReference type="NCBI Taxonomy" id="433724"/>
    <lineage>
        <taxon>unclassified sequences</taxon>
        <taxon>metagenomes</taxon>
        <taxon>organismal metagenomes</taxon>
    </lineage>
</organism>
<dbReference type="GO" id="GO:0009279">
    <property type="term" value="C:cell outer membrane"/>
    <property type="evidence" value="ECO:0007669"/>
    <property type="project" value="TreeGrafter"/>
</dbReference>
<comment type="similarity">
    <text evidence="1">Belongs to the pectinesterase family.</text>
</comment>
<dbReference type="GO" id="GO:0030599">
    <property type="term" value="F:pectinesterase activity"/>
    <property type="evidence" value="ECO:0007669"/>
    <property type="project" value="UniProtKB-EC"/>
</dbReference>
<dbReference type="PROSITE" id="PS00503">
    <property type="entry name" value="PECTINESTERASE_2"/>
    <property type="match status" value="1"/>
</dbReference>
<reference evidence="5" key="1">
    <citation type="submission" date="2019-03" db="EMBL/GenBank/DDBJ databases">
        <title>Single cell metagenomics reveals metabolic interactions within the superorganism composed of flagellate Streblomastix strix and complex community of Bacteroidetes bacteria on its surface.</title>
        <authorList>
            <person name="Treitli S.C."/>
            <person name="Kolisko M."/>
            <person name="Husnik F."/>
            <person name="Keeling P."/>
            <person name="Hampl V."/>
        </authorList>
    </citation>
    <scope>NUCLEOTIDE SEQUENCE</scope>
    <source>
        <strain evidence="5">STM</strain>
    </source>
</reference>
<dbReference type="EC" id="3.1.1.11" evidence="5"/>
<evidence type="ECO:0000256" key="1">
    <source>
        <dbReference type="ARBA" id="ARBA00008891"/>
    </source>
</evidence>
<dbReference type="PANTHER" id="PTHR31321">
    <property type="entry name" value="ACYL-COA THIOESTER HYDROLASE YBHC-RELATED"/>
    <property type="match status" value="1"/>
</dbReference>
<dbReference type="InterPro" id="IPR033131">
    <property type="entry name" value="Pectinesterase_Asp_AS"/>
</dbReference>
<dbReference type="InterPro" id="IPR000070">
    <property type="entry name" value="Pectinesterase_cat"/>
</dbReference>
<dbReference type="InterPro" id="IPR012334">
    <property type="entry name" value="Pectin_lyas_fold"/>
</dbReference>
<protein>
    <submittedName>
        <fullName evidence="5">Pectinesterase A</fullName>
        <ecNumber evidence="5">3.1.1.11</ecNumber>
    </submittedName>
</protein>
<dbReference type="Pfam" id="PF01095">
    <property type="entry name" value="Pectinesterase"/>
    <property type="match status" value="1"/>
</dbReference>
<comment type="caution">
    <text evidence="5">The sequence shown here is derived from an EMBL/GenBank/DDBJ whole genome shotgun (WGS) entry which is preliminary data.</text>
</comment>
<dbReference type="InterPro" id="IPR011050">
    <property type="entry name" value="Pectin_lyase_fold/virulence"/>
</dbReference>
<name>A0A5J4SFU7_9ZZZZ</name>
<evidence type="ECO:0000256" key="2">
    <source>
        <dbReference type="ARBA" id="ARBA00022801"/>
    </source>
</evidence>
<gene>
    <name evidence="5" type="ORF">EZS27_007371</name>
</gene>
<evidence type="ECO:0000313" key="5">
    <source>
        <dbReference type="EMBL" id="KAA6345029.1"/>
    </source>
</evidence>
<dbReference type="GO" id="GO:0042545">
    <property type="term" value="P:cell wall modification"/>
    <property type="evidence" value="ECO:0007669"/>
    <property type="project" value="InterPro"/>
</dbReference>
<dbReference type="EMBL" id="SNRY01000189">
    <property type="protein sequence ID" value="KAA6345029.1"/>
    <property type="molecule type" value="Genomic_DNA"/>
</dbReference>
<proteinExistence type="inferred from homology"/>
<dbReference type="Gene3D" id="2.160.20.10">
    <property type="entry name" value="Single-stranded right-handed beta-helix, Pectin lyase-like"/>
    <property type="match status" value="1"/>
</dbReference>
<sequence>MKHIISTILLLLFICNGATLKAQEQDTIVVARDGTGKYRTIQEAIEGVRAYMHYTVTIYIKNGLYKEKIVVPSWVKNVRFVGQSAEGVIITYDDHANIGKMGTFRTYTMKVEGSEITFRDLTIENNAAQLGQAVALHTTGDKLVFINCRLLGNQDTVFTGSEGTRLFFTGCYIEGTTDFIFGPSTVLFENCLIHSKKNSYITAASTPQNIETGYVFKNCKLTAAPGIDNVYLGRPWRPYAATVFINCELGKHIRAEGWENWRNPENEKTARYAEYGNTGEGSVTSGRVKWSKQLTAKEAEQYTAENMFKECSDWYPGKIIK</sequence>
<dbReference type="PANTHER" id="PTHR31321:SF57">
    <property type="entry name" value="PECTINESTERASE 53-RELATED"/>
    <property type="match status" value="1"/>
</dbReference>
<evidence type="ECO:0000256" key="3">
    <source>
        <dbReference type="ARBA" id="ARBA00023085"/>
    </source>
</evidence>
<dbReference type="AlphaFoldDB" id="A0A5J4SFU7"/>
<dbReference type="SUPFAM" id="SSF51126">
    <property type="entry name" value="Pectin lyase-like"/>
    <property type="match status" value="1"/>
</dbReference>
<keyword evidence="2 5" id="KW-0378">Hydrolase</keyword>